<evidence type="ECO:0000313" key="3">
    <source>
        <dbReference type="EMBL" id="AWH88256.1"/>
    </source>
</evidence>
<reference evidence="3 4" key="1">
    <citation type="journal article" date="2019" name="Int. J. Syst. Evol. Microbiol.">
        <title>Limnobaculum parvum gen. nov., sp. nov., isolated from a freshwater lake.</title>
        <authorList>
            <person name="Baek C."/>
            <person name="Shin S.K."/>
            <person name="Yi H."/>
        </authorList>
    </citation>
    <scope>NUCLEOTIDE SEQUENCE [LARGE SCALE GENOMIC DNA]</scope>
    <source>
        <strain evidence="3 4">HYN0051</strain>
    </source>
</reference>
<keyword evidence="4" id="KW-1185">Reference proteome</keyword>
<protein>
    <submittedName>
        <fullName evidence="3">SH3 domain-containing protein</fullName>
    </submittedName>
</protein>
<sequence>MARAKHSNMMITIIVIAVIGFFFKSEKPASSDKLSSQTTTAALSQPLSPHQITPSSPQTLAITQYVKAEKLNVRISPNGKVIASLKQGQKVSVHEQKDSWSRVTPDNEPAGWVSSALLCNTANCYISHPQAVITPVTLRSQPKPQPAARSINYSNSGCSCSSGRICIGPRGGRYCITSGGNKRYGV</sequence>
<organism evidence="3 4">
    <name type="scientific">Limnobaculum parvum</name>
    <dbReference type="NCBI Taxonomy" id="2172103"/>
    <lineage>
        <taxon>Bacteria</taxon>
        <taxon>Pseudomonadati</taxon>
        <taxon>Pseudomonadota</taxon>
        <taxon>Gammaproteobacteria</taxon>
        <taxon>Enterobacterales</taxon>
        <taxon>Budviciaceae</taxon>
        <taxon>Limnobaculum</taxon>
    </lineage>
</organism>
<dbReference type="Pfam" id="PF08239">
    <property type="entry name" value="SH3_3"/>
    <property type="match status" value="1"/>
</dbReference>
<dbReference type="RefSeq" id="WP_108900331.1">
    <property type="nucleotide sequence ID" value="NZ_CP029185.2"/>
</dbReference>
<feature type="domain" description="SH3b" evidence="2">
    <location>
        <begin position="61"/>
        <end position="122"/>
    </location>
</feature>
<evidence type="ECO:0000256" key="1">
    <source>
        <dbReference type="SAM" id="MobiDB-lite"/>
    </source>
</evidence>
<gene>
    <name evidence="3" type="ORF">HYN51_06595</name>
</gene>
<dbReference type="Gene3D" id="2.30.30.40">
    <property type="entry name" value="SH3 Domains"/>
    <property type="match status" value="1"/>
</dbReference>
<evidence type="ECO:0000313" key="4">
    <source>
        <dbReference type="Proteomes" id="UP000244908"/>
    </source>
</evidence>
<dbReference type="KEGG" id="lpv:HYN51_06595"/>
<accession>A0A2Y9TX69</accession>
<dbReference type="AlphaFoldDB" id="A0A2Y9TX69"/>
<feature type="region of interest" description="Disordered" evidence="1">
    <location>
        <begin position="34"/>
        <end position="56"/>
    </location>
</feature>
<dbReference type="SMART" id="SM00287">
    <property type="entry name" value="SH3b"/>
    <property type="match status" value="1"/>
</dbReference>
<evidence type="ECO:0000259" key="2">
    <source>
        <dbReference type="SMART" id="SM00287"/>
    </source>
</evidence>
<name>A0A2Y9TX69_9GAMM</name>
<dbReference type="Proteomes" id="UP000244908">
    <property type="component" value="Chromosome"/>
</dbReference>
<dbReference type="InterPro" id="IPR003646">
    <property type="entry name" value="SH3-like_bac-type"/>
</dbReference>
<dbReference type="OrthoDB" id="6692669at2"/>
<dbReference type="EMBL" id="CP029185">
    <property type="protein sequence ID" value="AWH88256.1"/>
    <property type="molecule type" value="Genomic_DNA"/>
</dbReference>
<proteinExistence type="predicted"/>